<dbReference type="AlphaFoldDB" id="A0A7U7G9J8"/>
<evidence type="ECO:0000313" key="2">
    <source>
        <dbReference type="Proteomes" id="UP000019184"/>
    </source>
</evidence>
<comment type="caution">
    <text evidence="1">The sequence shown here is derived from an EMBL/GenBank/DDBJ whole genome shotgun (WGS) entry which is preliminary data.</text>
</comment>
<accession>A0A7U7G9J8</accession>
<dbReference type="RefSeq" id="WP_034431327.1">
    <property type="nucleotide sequence ID" value="NZ_CBTK010000060.1"/>
</dbReference>
<sequence length="1270" mass="143349">MIHNSSITENSLDDWVRGNAREAQGVIVELVWRLVAASAPNPKERRFPLGDSIGQHGPDGVLNTNFGFDPFVPEGRSFWEIGTNMDAGKKATGDYNGLTAATPEEIRRESTSIFVTPSSGRRDWEYTWKEDKQANWLEKRRGQNAWRDVRVIDGCGLIDWLHHFPAIERWLADAMRLPVQQMETPEQRWATLRTIGDPPPLTPHVFLANRDEAREKLKEVFSGTLLRLRLDTRYPRQAADFVVAYLASLDEETKVEAVGRCLILSGAEAWEAVTALRERHVLIADFDLDDTESSSSHRLLEKAKRAGHAVVFGGMRGGRPDPNRVDLRNAKDYQIKEALEKAGYNEEHARNLAQRSDGNLNSLLRCIQNLSLMPEWAQGGDASELAIAALLGGWNERSEADKAVVEQVSGNVYKEWIGKMRETALRPGAPLIQRDGFWKVVARYEAWYALGSRLFDEHLDRLKETAVAVLHERDPQFDLPPDERYMANIHGKTLSHSQRLRNGLAESLALLGSHPKAMTSCSFDKAETTAMLAVREILAGADSVLWASLNNLLPLLAEAAPREFLDAVAKAVDSDPCPFDWVFKQEGKGLMGGANYMTGLLWALETLAWDADYLTRVVMLLGELATRDPGGNWGNRPANSLTTMLLPWLPQTCAPVTKRKIAVATLLDELPDVAWKLLLTLLPNTHQFSSGSRKPAWREMISDDWSKGVTHQEYWEQTAAYAELAVGEAKQDIAKLANLIDRLDNFPPSAYQQILAHLRSDAVISMSEAERLRVWNELTRLISKHRKFADTDWAMKSEVVDEIEAITEGLAPQSPIYLHERLFTEHDFELYEEKDSWEEQRKKLDDQRKEAIKEIYLSGGMQAVFKFAQSVRSAWQAGIAFGAITEFDSDADILPLMLESAAKSLAQFAAGFVCGRFCIQGWPWIDGMNMSDWTLSEKAQLFAHLPFNEETWGRLAKNFGKNEAPYWAKTYVNPYQAEKNLELAIDRLVEHGRPHEAIRCLERLRYDKGPLNSQQIVRVLQMLHSSETAQAIDQNAVVEIIKVLQDDPNTNPADLFQIEWAFLPLLNEHRGASPKLLGQQLADDPDFFCEAIRLIFRSDKEDRPVEEPTEQQKNMATNAYHLLYEWKMLPGSQKDGAFDGNVLTAWLERVKASCTESGHLDIALSTFGKALVHTPADPDGLWIHHAAARALNAKDAQPMRDGFRTALFNSRGVHSWTAGRAERELAESYRTKAEEVEAYGYHRLARTLRELSDSYKRDAERQASRDPFDN</sequence>
<gene>
    <name evidence="1" type="ORF">BN874_1520009</name>
</gene>
<proteinExistence type="predicted"/>
<dbReference type="EMBL" id="CBTK010000060">
    <property type="protein sequence ID" value="CDH44141.1"/>
    <property type="molecule type" value="Genomic_DNA"/>
</dbReference>
<keyword evidence="2" id="KW-1185">Reference proteome</keyword>
<dbReference type="Proteomes" id="UP000019184">
    <property type="component" value="Unassembled WGS sequence"/>
</dbReference>
<evidence type="ECO:0000313" key="1">
    <source>
        <dbReference type="EMBL" id="CDH44141.1"/>
    </source>
</evidence>
<protein>
    <submittedName>
        <fullName evidence="1">Uncharacterized protein</fullName>
    </submittedName>
</protein>
<reference evidence="1 2" key="1">
    <citation type="journal article" date="2014" name="ISME J.">
        <title>Candidatus Competibacter-lineage genomes retrieved from metagenomes reveal functional metabolic diversity.</title>
        <authorList>
            <person name="McIlroy S.J."/>
            <person name="Albertsen M."/>
            <person name="Andresen E.K."/>
            <person name="Saunders A.M."/>
            <person name="Kristiansen R."/>
            <person name="Stokholm-Bjerregaard M."/>
            <person name="Nielsen K.L."/>
            <person name="Nielsen P.H."/>
        </authorList>
    </citation>
    <scope>NUCLEOTIDE SEQUENCE [LARGE SCALE GENOMIC DNA]</scope>
    <source>
        <strain evidence="1 2">Run_B_J11</strain>
    </source>
</reference>
<name>A0A7U7G9J8_9GAMM</name>
<dbReference type="OrthoDB" id="9796370at2"/>
<organism evidence="1 2">
    <name type="scientific">Candidatus Contendobacter odensis Run_B_J11</name>
    <dbReference type="NCBI Taxonomy" id="1400861"/>
    <lineage>
        <taxon>Bacteria</taxon>
        <taxon>Pseudomonadati</taxon>
        <taxon>Pseudomonadota</taxon>
        <taxon>Gammaproteobacteria</taxon>
        <taxon>Candidatus Competibacteraceae</taxon>
        <taxon>Candidatus Contendibacter</taxon>
    </lineage>
</organism>